<dbReference type="Pfam" id="PF02653">
    <property type="entry name" value="BPD_transp_2"/>
    <property type="match status" value="1"/>
</dbReference>
<evidence type="ECO:0000256" key="2">
    <source>
        <dbReference type="ARBA" id="ARBA00022475"/>
    </source>
</evidence>
<evidence type="ECO:0000313" key="8">
    <source>
        <dbReference type="Proteomes" id="UP000184485"/>
    </source>
</evidence>
<dbReference type="GO" id="GO:0022857">
    <property type="term" value="F:transmembrane transporter activity"/>
    <property type="evidence" value="ECO:0007669"/>
    <property type="project" value="InterPro"/>
</dbReference>
<feature type="transmembrane region" description="Helical" evidence="6">
    <location>
        <begin position="110"/>
        <end position="132"/>
    </location>
</feature>
<dbReference type="CDD" id="cd06580">
    <property type="entry name" value="TM_PBP1_transp_TpRbsC_like"/>
    <property type="match status" value="1"/>
</dbReference>
<dbReference type="EMBL" id="FQUP01000001">
    <property type="protein sequence ID" value="SHE89870.1"/>
    <property type="molecule type" value="Genomic_DNA"/>
</dbReference>
<keyword evidence="8" id="KW-1185">Reference proteome</keyword>
<reference evidence="7 8" key="1">
    <citation type="submission" date="2016-11" db="EMBL/GenBank/DDBJ databases">
        <authorList>
            <person name="Jaros S."/>
            <person name="Januszkiewicz K."/>
            <person name="Wedrychowicz H."/>
        </authorList>
    </citation>
    <scope>NUCLEOTIDE SEQUENCE [LARGE SCALE GENOMIC DNA]</scope>
    <source>
        <strain evidence="7 8">DSM 19436</strain>
    </source>
</reference>
<dbReference type="PANTHER" id="PTHR47089:SF1">
    <property type="entry name" value="GUANOSINE ABC TRANSPORTER PERMEASE PROTEIN NUPP"/>
    <property type="match status" value="1"/>
</dbReference>
<keyword evidence="3 6" id="KW-0812">Transmembrane</keyword>
<feature type="transmembrane region" description="Helical" evidence="6">
    <location>
        <begin position="241"/>
        <end position="259"/>
    </location>
</feature>
<keyword evidence="5 6" id="KW-0472">Membrane</keyword>
<feature type="transmembrane region" description="Helical" evidence="6">
    <location>
        <begin position="139"/>
        <end position="160"/>
    </location>
</feature>
<protein>
    <submittedName>
        <fullName evidence="7">Nucleoside ABC transporter membrane protein</fullName>
    </submittedName>
</protein>
<sequence length="344" mass="35670">MSDVARPMRRLLRIPPVPLAILVGVVLGGLLVLVSGGNPVEAYAAIVTGSLAWDSLPNTLNWAVPLVGMTLVAAIPLRGGMINLGGDGQMVIGGLVAALVPLYLPGPGPLLIVVAILAAMVASGLYATIAAWGETRHGIPMLISSLLLSYPAIGICSYVVGFPLRDTTTGLAQTPMIPEAARLPVLSGPLNAGLLVMLVVAVLVVLYDRFTVGGYELRMRGLNARFAGYGGVPLARQMTGVMFASGAIAGLVGALIVLGSQFRFQDGALLSPGYTWSGLMAALLAGGEPLGAILAGAFFAALQTGGFAMQRETSIPRVLTMVLQSIIILFLAIRHGVGRRRETR</sequence>
<dbReference type="RefSeq" id="WP_073051782.1">
    <property type="nucleotide sequence ID" value="NZ_FQUP01000001.1"/>
</dbReference>
<accession>A0A1M4X8P5</accession>
<keyword evidence="4 6" id="KW-1133">Transmembrane helix</keyword>
<evidence type="ECO:0000256" key="6">
    <source>
        <dbReference type="SAM" id="Phobius"/>
    </source>
</evidence>
<feature type="transmembrane region" description="Helical" evidence="6">
    <location>
        <begin position="314"/>
        <end position="333"/>
    </location>
</feature>
<dbReference type="AlphaFoldDB" id="A0A1M4X8P5"/>
<feature type="transmembrane region" description="Helical" evidence="6">
    <location>
        <begin position="192"/>
        <end position="210"/>
    </location>
</feature>
<dbReference type="Proteomes" id="UP000184485">
    <property type="component" value="Unassembled WGS sequence"/>
</dbReference>
<dbReference type="InterPro" id="IPR001851">
    <property type="entry name" value="ABC_transp_permease"/>
</dbReference>
<feature type="transmembrane region" description="Helical" evidence="6">
    <location>
        <begin position="84"/>
        <end position="104"/>
    </location>
</feature>
<evidence type="ECO:0000256" key="3">
    <source>
        <dbReference type="ARBA" id="ARBA00022692"/>
    </source>
</evidence>
<proteinExistence type="predicted"/>
<evidence type="ECO:0000256" key="1">
    <source>
        <dbReference type="ARBA" id="ARBA00004651"/>
    </source>
</evidence>
<keyword evidence="2" id="KW-1003">Cell membrane</keyword>
<evidence type="ECO:0000313" key="7">
    <source>
        <dbReference type="EMBL" id="SHE89870.1"/>
    </source>
</evidence>
<dbReference type="PANTHER" id="PTHR47089">
    <property type="entry name" value="ABC TRANSPORTER, PERMEASE PROTEIN"/>
    <property type="match status" value="1"/>
</dbReference>
<comment type="subcellular location">
    <subcellularLocation>
        <location evidence="1">Cell membrane</location>
        <topology evidence="1">Multi-pass membrane protein</topology>
    </subcellularLocation>
</comment>
<gene>
    <name evidence="7" type="ORF">SAMN02745157_1185</name>
</gene>
<feature type="transmembrane region" description="Helical" evidence="6">
    <location>
        <begin position="279"/>
        <end position="302"/>
    </location>
</feature>
<name>A0A1M4X8P5_9HYPH</name>
<evidence type="ECO:0000256" key="5">
    <source>
        <dbReference type="ARBA" id="ARBA00023136"/>
    </source>
</evidence>
<dbReference type="STRING" id="1122133.SAMN02745157_1185"/>
<dbReference type="OrthoDB" id="9809785at2"/>
<organism evidence="7 8">
    <name type="scientific">Kaistia soli DSM 19436</name>
    <dbReference type="NCBI Taxonomy" id="1122133"/>
    <lineage>
        <taxon>Bacteria</taxon>
        <taxon>Pseudomonadati</taxon>
        <taxon>Pseudomonadota</taxon>
        <taxon>Alphaproteobacteria</taxon>
        <taxon>Hyphomicrobiales</taxon>
        <taxon>Kaistiaceae</taxon>
        <taxon>Kaistia</taxon>
    </lineage>
</organism>
<dbReference type="GO" id="GO:0005886">
    <property type="term" value="C:plasma membrane"/>
    <property type="evidence" value="ECO:0007669"/>
    <property type="project" value="UniProtKB-SubCell"/>
</dbReference>
<evidence type="ECO:0000256" key="4">
    <source>
        <dbReference type="ARBA" id="ARBA00022989"/>
    </source>
</evidence>